<sequence length="181" mass="21058">MNQALLGSWIWKLGCGEETLWKEVIRSKYGTDARGWSTNPVTQTYKCSVWKGIMQVKEDFMRGITIDVGREIWGALMNGVARPSTRVDDVNTIQVWFQEWPQINASTLGNQLWKMTLYAVCWIVWKTRNSIIFEEKNHSVERACVAVKSLLWYWCIDKPERRGKRFSELLYSWGRTVTGVG</sequence>
<accession>A0A7J6V4I8</accession>
<comment type="caution">
    <text evidence="1">The sequence shown here is derived from an EMBL/GenBank/DDBJ whole genome shotgun (WGS) entry which is preliminary data.</text>
</comment>
<evidence type="ECO:0000313" key="1">
    <source>
        <dbReference type="EMBL" id="KAF5179979.1"/>
    </source>
</evidence>
<proteinExistence type="predicted"/>
<gene>
    <name evidence="1" type="ORF">FRX31_030435</name>
</gene>
<dbReference type="Proteomes" id="UP000554482">
    <property type="component" value="Unassembled WGS sequence"/>
</dbReference>
<dbReference type="OrthoDB" id="676037at2759"/>
<reference evidence="1 2" key="1">
    <citation type="submission" date="2020-06" db="EMBL/GenBank/DDBJ databases">
        <title>Transcriptomic and genomic resources for Thalictrum thalictroides and T. hernandezii: Facilitating candidate gene discovery in an emerging model plant lineage.</title>
        <authorList>
            <person name="Arias T."/>
            <person name="Riano-Pachon D.M."/>
            <person name="Di Stilio V.S."/>
        </authorList>
    </citation>
    <scope>NUCLEOTIDE SEQUENCE [LARGE SCALE GENOMIC DNA]</scope>
    <source>
        <strain evidence="2">cv. WT478/WT964</strain>
        <tissue evidence="1">Leaves</tissue>
    </source>
</reference>
<keyword evidence="2" id="KW-1185">Reference proteome</keyword>
<organism evidence="1 2">
    <name type="scientific">Thalictrum thalictroides</name>
    <name type="common">Rue-anemone</name>
    <name type="synonym">Anemone thalictroides</name>
    <dbReference type="NCBI Taxonomy" id="46969"/>
    <lineage>
        <taxon>Eukaryota</taxon>
        <taxon>Viridiplantae</taxon>
        <taxon>Streptophyta</taxon>
        <taxon>Embryophyta</taxon>
        <taxon>Tracheophyta</taxon>
        <taxon>Spermatophyta</taxon>
        <taxon>Magnoliopsida</taxon>
        <taxon>Ranunculales</taxon>
        <taxon>Ranunculaceae</taxon>
        <taxon>Thalictroideae</taxon>
        <taxon>Thalictrum</taxon>
    </lineage>
</organism>
<dbReference type="EMBL" id="JABWDY010038047">
    <property type="protein sequence ID" value="KAF5179979.1"/>
    <property type="molecule type" value="Genomic_DNA"/>
</dbReference>
<dbReference type="AlphaFoldDB" id="A0A7J6V4I8"/>
<evidence type="ECO:0000313" key="2">
    <source>
        <dbReference type="Proteomes" id="UP000554482"/>
    </source>
</evidence>
<protein>
    <submittedName>
        <fullName evidence="1">Uncharacterized protein</fullName>
    </submittedName>
</protein>
<name>A0A7J6V4I8_THATH</name>